<dbReference type="PANTHER" id="PTHR19308:SF14">
    <property type="entry name" value="START DOMAIN-CONTAINING PROTEIN"/>
    <property type="match status" value="1"/>
</dbReference>
<feature type="signal peptide" evidence="1">
    <location>
        <begin position="1"/>
        <end position="23"/>
    </location>
</feature>
<dbReference type="PANTHER" id="PTHR19308">
    <property type="entry name" value="PHOSPHATIDYLCHOLINE TRANSFER PROTEIN"/>
    <property type="match status" value="1"/>
</dbReference>
<dbReference type="InterPro" id="IPR023393">
    <property type="entry name" value="START-like_dom_sf"/>
</dbReference>
<dbReference type="PIRSF" id="PIRSF039033">
    <property type="entry name" value="START_dom"/>
    <property type="match status" value="1"/>
</dbReference>
<reference evidence="4" key="1">
    <citation type="journal article" date="2019" name="Int. J. Syst. Evol. Microbiol.">
        <title>The Global Catalogue of Microorganisms (GCM) 10K type strain sequencing project: providing services to taxonomists for standard genome sequencing and annotation.</title>
        <authorList>
            <consortium name="The Broad Institute Genomics Platform"/>
            <consortium name="The Broad Institute Genome Sequencing Center for Infectious Disease"/>
            <person name="Wu L."/>
            <person name="Ma J."/>
        </authorList>
    </citation>
    <scope>NUCLEOTIDE SEQUENCE [LARGE SCALE GENOMIC DNA]</scope>
    <source>
        <strain evidence="4">KCTC 42424</strain>
    </source>
</reference>
<name>A0ABV7VQB0_9GAMM</name>
<dbReference type="Gene3D" id="3.30.530.20">
    <property type="match status" value="1"/>
</dbReference>
<keyword evidence="1" id="KW-0732">Signal</keyword>
<accession>A0ABV7VQB0</accession>
<proteinExistence type="predicted"/>
<dbReference type="Pfam" id="PF01852">
    <property type="entry name" value="START"/>
    <property type="match status" value="1"/>
</dbReference>
<dbReference type="SUPFAM" id="SSF55961">
    <property type="entry name" value="Bet v1-like"/>
    <property type="match status" value="1"/>
</dbReference>
<dbReference type="InterPro" id="IPR002913">
    <property type="entry name" value="START_lipid-bd_dom"/>
</dbReference>
<dbReference type="InterPro" id="IPR051213">
    <property type="entry name" value="START_lipid_transfer"/>
</dbReference>
<dbReference type="RefSeq" id="WP_376865354.1">
    <property type="nucleotide sequence ID" value="NZ_JBHRYB010000005.1"/>
</dbReference>
<dbReference type="CDD" id="cd08876">
    <property type="entry name" value="START_1"/>
    <property type="match status" value="1"/>
</dbReference>
<gene>
    <name evidence="3" type="ORF">ACFOMG_05745</name>
</gene>
<evidence type="ECO:0000259" key="2">
    <source>
        <dbReference type="PROSITE" id="PS50848"/>
    </source>
</evidence>
<comment type="caution">
    <text evidence="3">The sequence shown here is derived from an EMBL/GenBank/DDBJ whole genome shotgun (WGS) entry which is preliminary data.</text>
</comment>
<dbReference type="Proteomes" id="UP001595722">
    <property type="component" value="Unassembled WGS sequence"/>
</dbReference>
<feature type="chain" id="PRO_5046359219" evidence="1">
    <location>
        <begin position="24"/>
        <end position="222"/>
    </location>
</feature>
<protein>
    <submittedName>
        <fullName evidence="3">START domain-containing protein</fullName>
    </submittedName>
</protein>
<dbReference type="EMBL" id="JBHRYB010000005">
    <property type="protein sequence ID" value="MFC3679614.1"/>
    <property type="molecule type" value="Genomic_DNA"/>
</dbReference>
<dbReference type="InterPro" id="IPR028347">
    <property type="entry name" value="START_dom_prot"/>
</dbReference>
<evidence type="ECO:0000256" key="1">
    <source>
        <dbReference type="SAM" id="SignalP"/>
    </source>
</evidence>
<evidence type="ECO:0000313" key="3">
    <source>
        <dbReference type="EMBL" id="MFC3679614.1"/>
    </source>
</evidence>
<sequence length="222" mass="25126">MKLLHTRILFLLLAVTASLTVLADGRWTLEKQDDELGIQVFTREVDGSDLKAFRGTMTLKSTLTAPVALIEDTRRAPEWMYNCKVVEIIEFLNPGEALSYMVTEAPWPVSDRDTIVHSLASQDKNSKVVRIDVHARTDVFPENDEYVRITQMQGFWSFAPAARAGMIDVIYEVHAEPNGGLPSWLANSVVVETPYHTLKNMQRLLQESQYQQAELAFIDNVD</sequence>
<feature type="domain" description="START" evidence="2">
    <location>
        <begin position="27"/>
        <end position="210"/>
    </location>
</feature>
<evidence type="ECO:0000313" key="4">
    <source>
        <dbReference type="Proteomes" id="UP001595722"/>
    </source>
</evidence>
<dbReference type="PROSITE" id="PS50848">
    <property type="entry name" value="START"/>
    <property type="match status" value="1"/>
</dbReference>
<keyword evidence="4" id="KW-1185">Reference proteome</keyword>
<organism evidence="3 4">
    <name type="scientific">Bacterioplanoides pacificum</name>
    <dbReference type="NCBI Taxonomy" id="1171596"/>
    <lineage>
        <taxon>Bacteria</taxon>
        <taxon>Pseudomonadati</taxon>
        <taxon>Pseudomonadota</taxon>
        <taxon>Gammaproteobacteria</taxon>
        <taxon>Oceanospirillales</taxon>
        <taxon>Oceanospirillaceae</taxon>
        <taxon>Bacterioplanoides</taxon>
    </lineage>
</organism>